<dbReference type="Gene3D" id="1.10.357.40">
    <property type="entry name" value="YbiA-like"/>
    <property type="match status" value="1"/>
</dbReference>
<evidence type="ECO:0000259" key="3">
    <source>
        <dbReference type="Pfam" id="PF08719"/>
    </source>
</evidence>
<proteinExistence type="predicted"/>
<evidence type="ECO:0000256" key="1">
    <source>
        <dbReference type="ARBA" id="ARBA00000022"/>
    </source>
</evidence>
<name>A0A8J8CGQ6_9CYAN</name>
<reference evidence="4" key="1">
    <citation type="submission" date="2019-12" db="EMBL/GenBank/DDBJ databases">
        <title>High-Quality draft genome sequences of three cyanobacteria isolated from the limestone walls of the Old Cathedral of Coimbra.</title>
        <authorList>
            <person name="Tiago I."/>
            <person name="Soares F."/>
            <person name="Portugal A."/>
        </authorList>
    </citation>
    <scope>NUCLEOTIDE SEQUENCE</scope>
    <source>
        <strain evidence="4">A</strain>
    </source>
</reference>
<dbReference type="InterPro" id="IPR012816">
    <property type="entry name" value="NADAR"/>
</dbReference>
<dbReference type="Pfam" id="PF08719">
    <property type="entry name" value="NADAR"/>
    <property type="match status" value="1"/>
</dbReference>
<accession>A0A8J8CGQ6</accession>
<evidence type="ECO:0000256" key="2">
    <source>
        <dbReference type="ARBA" id="ARBA00000751"/>
    </source>
</evidence>
<comment type="catalytic activity">
    <reaction evidence="2">
        <text>2,5-diamino-6-hydroxy-4-(5-phosphoribosylamino)-pyrimidine + H2O = 2,5,6-triamino-4-hydroxypyrimidine + D-ribose 5-phosphate</text>
        <dbReference type="Rhea" id="RHEA:23436"/>
        <dbReference type="ChEBI" id="CHEBI:15377"/>
        <dbReference type="ChEBI" id="CHEBI:58614"/>
        <dbReference type="ChEBI" id="CHEBI:78346"/>
        <dbReference type="ChEBI" id="CHEBI:137796"/>
    </reaction>
</comment>
<protein>
    <submittedName>
        <fullName evidence="4">DUF1768 domain-containing protein</fullName>
    </submittedName>
</protein>
<dbReference type="CDD" id="cd15457">
    <property type="entry name" value="NADAR"/>
    <property type="match status" value="1"/>
</dbReference>
<evidence type="ECO:0000313" key="5">
    <source>
        <dbReference type="Proteomes" id="UP000646053"/>
    </source>
</evidence>
<gene>
    <name evidence="4" type="ORF">GS601_00830</name>
</gene>
<organism evidence="4 5">
    <name type="scientific">Myxacorys almedinensis A</name>
    <dbReference type="NCBI Taxonomy" id="2690445"/>
    <lineage>
        <taxon>Bacteria</taxon>
        <taxon>Bacillati</taxon>
        <taxon>Cyanobacteriota</taxon>
        <taxon>Cyanophyceae</taxon>
        <taxon>Leptolyngbyales</taxon>
        <taxon>Leptolyngbyaceae</taxon>
        <taxon>Myxacorys</taxon>
        <taxon>Myxacorys almedinensis</taxon>
    </lineage>
</organism>
<comment type="caution">
    <text evidence="4">The sequence shown here is derived from an EMBL/GenBank/DDBJ whole genome shotgun (WGS) entry which is preliminary data.</text>
</comment>
<dbReference type="Proteomes" id="UP000646053">
    <property type="component" value="Unassembled WGS sequence"/>
</dbReference>
<dbReference type="AlphaFoldDB" id="A0A8J8CGQ6"/>
<dbReference type="InterPro" id="IPR037238">
    <property type="entry name" value="YbiA-like_sf"/>
</dbReference>
<dbReference type="EMBL" id="WVIE01000001">
    <property type="protein sequence ID" value="NDJ15844.1"/>
    <property type="molecule type" value="Genomic_DNA"/>
</dbReference>
<dbReference type="RefSeq" id="WP_162421250.1">
    <property type="nucleotide sequence ID" value="NZ_WVIE01000001.1"/>
</dbReference>
<comment type="catalytic activity">
    <reaction evidence="1">
        <text>5-amino-6-(5-phospho-D-ribosylamino)uracil + H2O = 5,6-diaminouracil + D-ribose 5-phosphate</text>
        <dbReference type="Rhea" id="RHEA:55020"/>
        <dbReference type="ChEBI" id="CHEBI:15377"/>
        <dbReference type="ChEBI" id="CHEBI:46252"/>
        <dbReference type="ChEBI" id="CHEBI:58453"/>
        <dbReference type="ChEBI" id="CHEBI:78346"/>
    </reaction>
</comment>
<dbReference type="SUPFAM" id="SSF143990">
    <property type="entry name" value="YbiA-like"/>
    <property type="match status" value="1"/>
</dbReference>
<evidence type="ECO:0000313" key="4">
    <source>
        <dbReference type="EMBL" id="NDJ15844.1"/>
    </source>
</evidence>
<keyword evidence="5" id="KW-1185">Reference proteome</keyword>
<sequence>MVAVVKLPESRTYNRQECITFRKTAERFGGLSNMAGGYILNINGVKILTSEALYQACRFPHMPEVQRLIIAERSPMTAKMKSKPYRDNSRSDWDIVRTKIMRWCLQVKLIQNWDKFSKLLLETGDLPIVEDSRKDDFWGAKPEDEEFLTGANVLGRLLMQVREQIASGKLTSETIVQPLPIQDFLLYGQDISPIVASGEYYPGSYMRSLDLIKSGSQPSSDVDLLSISKHELERDEEGRSNENLEKELVEIAEFKFDKYDSLQFVLLPIVEKLQESEHTDKELAKLFTTNLKQMRDWLKRAVELGKVRKLSKPVRYVAESQLPLI</sequence>
<feature type="domain" description="NADAR" evidence="3">
    <location>
        <begin position="21"/>
        <end position="165"/>
    </location>
</feature>